<dbReference type="InterPro" id="IPR012337">
    <property type="entry name" value="RNaseH-like_sf"/>
</dbReference>
<dbReference type="PANTHER" id="PTHR47241:SF1">
    <property type="entry name" value="BED-TYPE DOMAIN-CONTAINING PROTEIN"/>
    <property type="match status" value="1"/>
</dbReference>
<evidence type="ECO:0000259" key="2">
    <source>
        <dbReference type="Pfam" id="PF05699"/>
    </source>
</evidence>
<keyword evidence="4" id="KW-1185">Reference proteome</keyword>
<sequence>MRKAMSEAGVPSVGCFAHTLQLCIHDSLLSQQSVSDLIALSRKTVGHFKHSSSAQSRLSALQQELGLPNHHLIQDVSTRWNSTYLMFDRLTEQKRAVNIYVSETDGMQHIHAQRWTLMEDVLKVLKPFEELTREISGENACISTVLPAVMMLKRYVHNETDDHGIKQMKTRLLKSLQDRFEGSEQNSHLVVATSLDPRYKTKFWGSDTEQCRSKLLVQEAVSRLSESDHDASARPTTSTEQPEEEHGLTVRTKRHCSGIWSGWDDLYRINTEAVTSGADVEISVFFGEPLIPLREDPLLWWKTNQQRFPLLAKTAKIYLCAPPTSVPSERLFSTAGDIRSQPAVTC</sequence>
<proteinExistence type="predicted"/>
<dbReference type="InterPro" id="IPR008906">
    <property type="entry name" value="HATC_C_dom"/>
</dbReference>
<dbReference type="SUPFAM" id="SSF53098">
    <property type="entry name" value="Ribonuclease H-like"/>
    <property type="match status" value="1"/>
</dbReference>
<organism evidence="3 4">
    <name type="scientific">Cirrhinus molitorella</name>
    <name type="common">mud carp</name>
    <dbReference type="NCBI Taxonomy" id="172907"/>
    <lineage>
        <taxon>Eukaryota</taxon>
        <taxon>Metazoa</taxon>
        <taxon>Chordata</taxon>
        <taxon>Craniata</taxon>
        <taxon>Vertebrata</taxon>
        <taxon>Euteleostomi</taxon>
        <taxon>Actinopterygii</taxon>
        <taxon>Neopterygii</taxon>
        <taxon>Teleostei</taxon>
        <taxon>Ostariophysi</taxon>
        <taxon>Cypriniformes</taxon>
        <taxon>Cyprinidae</taxon>
        <taxon>Labeoninae</taxon>
        <taxon>Labeonini</taxon>
        <taxon>Cirrhinus</taxon>
    </lineage>
</organism>
<dbReference type="Proteomes" id="UP001558613">
    <property type="component" value="Unassembled WGS sequence"/>
</dbReference>
<evidence type="ECO:0000256" key="1">
    <source>
        <dbReference type="SAM" id="MobiDB-lite"/>
    </source>
</evidence>
<protein>
    <recommendedName>
        <fullName evidence="2">HAT C-terminal dimerisation domain-containing protein</fullName>
    </recommendedName>
</protein>
<evidence type="ECO:0000313" key="4">
    <source>
        <dbReference type="Proteomes" id="UP001558613"/>
    </source>
</evidence>
<dbReference type="Pfam" id="PF05699">
    <property type="entry name" value="Dimer_Tnp_hAT"/>
    <property type="match status" value="1"/>
</dbReference>
<evidence type="ECO:0000313" key="3">
    <source>
        <dbReference type="EMBL" id="KAL1247022.1"/>
    </source>
</evidence>
<dbReference type="PANTHER" id="PTHR47241">
    <property type="entry name" value="FINGER PROTEIN, PUTATIVE-RELATED"/>
    <property type="match status" value="1"/>
</dbReference>
<dbReference type="EMBL" id="JAYMGO010000028">
    <property type="protein sequence ID" value="KAL1247022.1"/>
    <property type="molecule type" value="Genomic_DNA"/>
</dbReference>
<accession>A0ABR3L2A5</accession>
<name>A0ABR3L2A5_9TELE</name>
<comment type="caution">
    <text evidence="3">The sequence shown here is derived from an EMBL/GenBank/DDBJ whole genome shotgun (WGS) entry which is preliminary data.</text>
</comment>
<gene>
    <name evidence="3" type="ORF">QQF64_034457</name>
</gene>
<feature type="region of interest" description="Disordered" evidence="1">
    <location>
        <begin position="224"/>
        <end position="249"/>
    </location>
</feature>
<reference evidence="3 4" key="1">
    <citation type="submission" date="2023-09" db="EMBL/GenBank/DDBJ databases">
        <authorList>
            <person name="Wang M."/>
        </authorList>
    </citation>
    <scope>NUCLEOTIDE SEQUENCE [LARGE SCALE GENOMIC DNA]</scope>
    <source>
        <strain evidence="3">GT-2023</strain>
        <tissue evidence="3">Liver</tissue>
    </source>
</reference>
<feature type="domain" description="HAT C-terminal dimerisation" evidence="2">
    <location>
        <begin position="282"/>
        <end position="337"/>
    </location>
</feature>
<dbReference type="InterPro" id="IPR052865">
    <property type="entry name" value="Zinc_finger_BED"/>
</dbReference>